<dbReference type="SUPFAM" id="SSF53474">
    <property type="entry name" value="alpha/beta-Hydrolases"/>
    <property type="match status" value="2"/>
</dbReference>
<dbReference type="InterPro" id="IPR051093">
    <property type="entry name" value="Neuroligin/BSAL"/>
</dbReference>
<name>A0ABQ9EX90_TEGGR</name>
<evidence type="ECO:0000256" key="1">
    <source>
        <dbReference type="ARBA" id="ARBA00005964"/>
    </source>
</evidence>
<keyword evidence="2" id="KW-0812">Transmembrane</keyword>
<evidence type="ECO:0000313" key="4">
    <source>
        <dbReference type="EMBL" id="KAJ8309789.1"/>
    </source>
</evidence>
<evidence type="ECO:0000256" key="2">
    <source>
        <dbReference type="SAM" id="Phobius"/>
    </source>
</evidence>
<keyword evidence="5" id="KW-1185">Reference proteome</keyword>
<dbReference type="Gene3D" id="3.40.50.1820">
    <property type="entry name" value="alpha/beta hydrolase"/>
    <property type="match status" value="2"/>
</dbReference>
<comment type="caution">
    <text evidence="4">The sequence shown here is derived from an EMBL/GenBank/DDBJ whole genome shotgun (WGS) entry which is preliminary data.</text>
</comment>
<proteinExistence type="inferred from homology"/>
<protein>
    <recommendedName>
        <fullName evidence="3">Carboxylesterase type B domain-containing protein</fullName>
    </recommendedName>
</protein>
<sequence>MVYSSLIIFGLIIIFLMDGCVAPVFIKQRGQRVVQTRQGRYRGVSVEFPREANLRSVEAFLGMSYASLRGGKLKFMPPATILRRSRLSIKDASNNSYVCPQKIQSEEDFIYSREKHAKNVMSFTKKQTGDCLTLNLYMRVQAKWIFLMIIIRECYTHVIIKRLASSTILTRYGEIRGVMVEFPHNVLSPVEAYFGLQFGATDGKDLRFMPPTSPKERWAGTLTRKEPSPPCPQKLFNENEILKQVPNGTAEHLKRIYHFINNSTEEFADGLYQILFCNGMKQLRYQ</sequence>
<reference evidence="4 5" key="1">
    <citation type="submission" date="2022-12" db="EMBL/GenBank/DDBJ databases">
        <title>Chromosome-level genome of Tegillarca granosa.</title>
        <authorList>
            <person name="Kim J."/>
        </authorList>
    </citation>
    <scope>NUCLEOTIDE SEQUENCE [LARGE SCALE GENOMIC DNA]</scope>
    <source>
        <strain evidence="4">Teg-2019</strain>
        <tissue evidence="4">Adductor muscle</tissue>
    </source>
</reference>
<dbReference type="Proteomes" id="UP001217089">
    <property type="component" value="Unassembled WGS sequence"/>
</dbReference>
<keyword evidence="2" id="KW-0472">Membrane</keyword>
<dbReference type="PANTHER" id="PTHR43903">
    <property type="entry name" value="NEUROLIGIN"/>
    <property type="match status" value="1"/>
</dbReference>
<dbReference type="Pfam" id="PF00135">
    <property type="entry name" value="COesterase"/>
    <property type="match status" value="2"/>
</dbReference>
<feature type="domain" description="Carboxylesterase type B" evidence="3">
    <location>
        <begin position="166"/>
        <end position="239"/>
    </location>
</feature>
<dbReference type="InterPro" id="IPR029058">
    <property type="entry name" value="AB_hydrolase_fold"/>
</dbReference>
<evidence type="ECO:0000313" key="5">
    <source>
        <dbReference type="Proteomes" id="UP001217089"/>
    </source>
</evidence>
<feature type="transmembrane region" description="Helical" evidence="2">
    <location>
        <begin position="6"/>
        <end position="26"/>
    </location>
</feature>
<organism evidence="4 5">
    <name type="scientific">Tegillarca granosa</name>
    <name type="common">Malaysian cockle</name>
    <name type="synonym">Anadara granosa</name>
    <dbReference type="NCBI Taxonomy" id="220873"/>
    <lineage>
        <taxon>Eukaryota</taxon>
        <taxon>Metazoa</taxon>
        <taxon>Spiralia</taxon>
        <taxon>Lophotrochozoa</taxon>
        <taxon>Mollusca</taxon>
        <taxon>Bivalvia</taxon>
        <taxon>Autobranchia</taxon>
        <taxon>Pteriomorphia</taxon>
        <taxon>Arcoida</taxon>
        <taxon>Arcoidea</taxon>
        <taxon>Arcidae</taxon>
        <taxon>Tegillarca</taxon>
    </lineage>
</organism>
<dbReference type="InterPro" id="IPR002018">
    <property type="entry name" value="CarbesteraseB"/>
</dbReference>
<evidence type="ECO:0000259" key="3">
    <source>
        <dbReference type="Pfam" id="PF00135"/>
    </source>
</evidence>
<accession>A0ABQ9EX90</accession>
<keyword evidence="2" id="KW-1133">Transmembrane helix</keyword>
<feature type="domain" description="Carboxylesterase type B" evidence="3">
    <location>
        <begin position="31"/>
        <end position="138"/>
    </location>
</feature>
<comment type="similarity">
    <text evidence="1">Belongs to the type-B carboxylesterase/lipase family.</text>
</comment>
<gene>
    <name evidence="4" type="ORF">KUTeg_011654</name>
</gene>
<dbReference type="EMBL" id="JARBDR010000640">
    <property type="protein sequence ID" value="KAJ8309789.1"/>
    <property type="molecule type" value="Genomic_DNA"/>
</dbReference>